<organism evidence="1 2">
    <name type="scientific">Rodentibacter pneumotropicus</name>
    <dbReference type="NCBI Taxonomy" id="758"/>
    <lineage>
        <taxon>Bacteria</taxon>
        <taxon>Pseudomonadati</taxon>
        <taxon>Pseudomonadota</taxon>
        <taxon>Gammaproteobacteria</taxon>
        <taxon>Pasteurellales</taxon>
        <taxon>Pasteurellaceae</taxon>
        <taxon>Rodentibacter</taxon>
    </lineage>
</organism>
<dbReference type="AlphaFoldDB" id="A0A448MPL7"/>
<name>A0A448MPL7_9PAST</name>
<dbReference type="EMBL" id="LR134405">
    <property type="protein sequence ID" value="VEH67114.1"/>
    <property type="molecule type" value="Genomic_DNA"/>
</dbReference>
<gene>
    <name evidence="1" type="ORF">NCTC8284_02300</name>
</gene>
<sequence>MTKTNIAQQIVEIQTLLEIAKDNVLEDRNDDALKLLHRASREIKSVAWKVAPVLGE</sequence>
<reference evidence="1 2" key="1">
    <citation type="submission" date="2018-12" db="EMBL/GenBank/DDBJ databases">
        <authorList>
            <consortium name="Pathogen Informatics"/>
        </authorList>
    </citation>
    <scope>NUCLEOTIDE SEQUENCE [LARGE SCALE GENOMIC DNA]</scope>
    <source>
        <strain evidence="1 2">NCTC8284</strain>
    </source>
</reference>
<dbReference type="KEGG" id="rpne:NCTC8284_02300"/>
<dbReference type="Proteomes" id="UP000278733">
    <property type="component" value="Chromosome"/>
</dbReference>
<evidence type="ECO:0000313" key="2">
    <source>
        <dbReference type="Proteomes" id="UP000278733"/>
    </source>
</evidence>
<accession>A0A448MPL7</accession>
<evidence type="ECO:0000313" key="1">
    <source>
        <dbReference type="EMBL" id="VEH67114.1"/>
    </source>
</evidence>
<proteinExistence type="predicted"/>
<dbReference type="RefSeq" id="WP_136126341.1">
    <property type="nucleotide sequence ID" value="NZ_QXNE01000001.1"/>
</dbReference>
<protein>
    <submittedName>
        <fullName evidence="1">Uncharacterized protein</fullName>
    </submittedName>
</protein>